<protein>
    <recommendedName>
        <fullName evidence="3">Chromo domain-containing protein</fullName>
    </recommendedName>
</protein>
<evidence type="ECO:0000313" key="5">
    <source>
        <dbReference type="Proteomes" id="UP000784919"/>
    </source>
</evidence>
<sequence>MEAMELYNRSRTGKRTTGRSTARSTPSLRSSVVVAIRSRPRYIPGTGPALQPPRLLPLAASTGYIIERILLPSPGLAADGRPLSKRMTYIVGWRDLPAASLRVPAMDILDYVSQRTLEEWEERLEDEMDEHRQHLGQKVGRWGKHKVSPGMRRRPPAHTEIEQPAAIEIESESESESESETGSDVESHAKSHGMSLSTPRKRRRADFHVSSDEDSNSPTKQLNRELHGNSDGGEDMIPDNVVDLRQGKTVEVVVDLDLKRGDDVDMATNKPLRIVTPVPLPPFITCKSSSTTSNNNNNNTTTIRADLKRGDDVDMGTNKPPRIVTPVPLPPFITCKFSSTTTNNNTNNNTTRETNVNIDHTRAASDSKRTVVDSGTASLPKPSPKKEKKQKVMHSKEDGTLSQKNASLPANVAIDNAIQRLPTRGSSRGRRKQPTSMNQPPAASAHTHRHSELTGTRKKTQRTTTPPPPSPQMSSPSINSSSHEADDLAWEVERLEDMALYHVQNHGLIRHFLVRWVGEWPPEQNPSWEPEHNLHPDLVRNYMKMAKKKRAKLAAQHQRPPPDPSKWAPGRHPDPVRRVSFGEAREIKTEEDEGASDVLSGGTCNYALDNQALVVTKSVRDSGHGQRRGKETPVPLPPGPVGIWAGS</sequence>
<dbReference type="OrthoDB" id="3543857at2759"/>
<feature type="compositionally biased region" description="Basic and acidic residues" evidence="2">
    <location>
        <begin position="619"/>
        <end position="631"/>
    </location>
</feature>
<evidence type="ECO:0000313" key="4">
    <source>
        <dbReference type="EMBL" id="KAG5976112.1"/>
    </source>
</evidence>
<dbReference type="InterPro" id="IPR023780">
    <property type="entry name" value="Chromo_domain"/>
</dbReference>
<feature type="region of interest" description="Disordered" evidence="2">
    <location>
        <begin position="553"/>
        <end position="577"/>
    </location>
</feature>
<feature type="domain" description="Chromo" evidence="3">
    <location>
        <begin position="490"/>
        <end position="544"/>
    </location>
</feature>
<feature type="region of interest" description="Disordered" evidence="2">
    <location>
        <begin position="1"/>
        <end position="29"/>
    </location>
</feature>
<gene>
    <name evidence="4" type="ORF">E4U56_002454</name>
</gene>
<dbReference type="Pfam" id="PF00385">
    <property type="entry name" value="Chromo"/>
    <property type="match status" value="1"/>
</dbReference>
<feature type="region of interest" description="Disordered" evidence="2">
    <location>
        <begin position="128"/>
        <end position="239"/>
    </location>
</feature>
<name>A0A9P7SU02_9HYPO</name>
<feature type="region of interest" description="Disordered" evidence="2">
    <location>
        <begin position="336"/>
        <end position="355"/>
    </location>
</feature>
<feature type="compositionally biased region" description="Basic residues" evidence="2">
    <location>
        <begin position="141"/>
        <end position="156"/>
    </location>
</feature>
<reference evidence="4" key="1">
    <citation type="journal article" date="2020" name="bioRxiv">
        <title>Whole genome comparisons of ergot fungi reveals the divergence and evolution of species within the genus Claviceps are the result of varying mechanisms driving genome evolution and host range expansion.</title>
        <authorList>
            <person name="Wyka S.A."/>
            <person name="Mondo S.J."/>
            <person name="Liu M."/>
            <person name="Dettman J."/>
            <person name="Nalam V."/>
            <person name="Broders K.D."/>
        </authorList>
    </citation>
    <scope>NUCLEOTIDE SEQUENCE</scope>
    <source>
        <strain evidence="4">CCC 1102</strain>
    </source>
</reference>
<accession>A0A9P7SU02</accession>
<dbReference type="SUPFAM" id="SSF54160">
    <property type="entry name" value="Chromo domain-like"/>
    <property type="match status" value="1"/>
</dbReference>
<dbReference type="AlphaFoldDB" id="A0A9P7SU02"/>
<dbReference type="CDD" id="cd00024">
    <property type="entry name" value="CD_CSD"/>
    <property type="match status" value="1"/>
</dbReference>
<evidence type="ECO:0000259" key="3">
    <source>
        <dbReference type="Pfam" id="PF00385"/>
    </source>
</evidence>
<dbReference type="Gene3D" id="2.40.50.40">
    <property type="match status" value="1"/>
</dbReference>
<evidence type="ECO:0000256" key="1">
    <source>
        <dbReference type="ARBA" id="ARBA00011353"/>
    </source>
</evidence>
<proteinExistence type="predicted"/>
<feature type="region of interest" description="Disordered" evidence="2">
    <location>
        <begin position="619"/>
        <end position="647"/>
    </location>
</feature>
<feature type="compositionally biased region" description="Low complexity" evidence="2">
    <location>
        <begin position="472"/>
        <end position="482"/>
    </location>
</feature>
<dbReference type="Proteomes" id="UP000784919">
    <property type="component" value="Unassembled WGS sequence"/>
</dbReference>
<feature type="compositionally biased region" description="Basic and acidic residues" evidence="2">
    <location>
        <begin position="360"/>
        <end position="371"/>
    </location>
</feature>
<feature type="region of interest" description="Disordered" evidence="2">
    <location>
        <begin position="360"/>
        <end position="485"/>
    </location>
</feature>
<organism evidence="4 5">
    <name type="scientific">Claviceps arundinis</name>
    <dbReference type="NCBI Taxonomy" id="1623583"/>
    <lineage>
        <taxon>Eukaryota</taxon>
        <taxon>Fungi</taxon>
        <taxon>Dikarya</taxon>
        <taxon>Ascomycota</taxon>
        <taxon>Pezizomycotina</taxon>
        <taxon>Sordariomycetes</taxon>
        <taxon>Hypocreomycetidae</taxon>
        <taxon>Hypocreales</taxon>
        <taxon>Clavicipitaceae</taxon>
        <taxon>Claviceps</taxon>
    </lineage>
</organism>
<comment type="caution">
    <text evidence="4">The sequence shown here is derived from an EMBL/GenBank/DDBJ whole genome shotgun (WGS) entry which is preliminary data.</text>
</comment>
<feature type="compositionally biased region" description="Low complexity" evidence="2">
    <location>
        <begin position="18"/>
        <end position="27"/>
    </location>
</feature>
<dbReference type="EMBL" id="SRPS01000018">
    <property type="protein sequence ID" value="KAG5976112.1"/>
    <property type="molecule type" value="Genomic_DNA"/>
</dbReference>
<feature type="compositionally biased region" description="Low complexity" evidence="2">
    <location>
        <begin position="340"/>
        <end position="355"/>
    </location>
</feature>
<evidence type="ECO:0000256" key="2">
    <source>
        <dbReference type="SAM" id="MobiDB-lite"/>
    </source>
</evidence>
<dbReference type="InterPro" id="IPR016197">
    <property type="entry name" value="Chromo-like_dom_sf"/>
</dbReference>
<comment type="subunit">
    <text evidence="1">Component of the NuA4 histone acetyltransferase complex.</text>
</comment>
<feature type="compositionally biased region" description="Acidic residues" evidence="2">
    <location>
        <begin position="169"/>
        <end position="183"/>
    </location>
</feature>